<feature type="compositionally biased region" description="Basic and acidic residues" evidence="1">
    <location>
        <begin position="130"/>
        <end position="141"/>
    </location>
</feature>
<evidence type="ECO:0000313" key="4">
    <source>
        <dbReference type="Proteomes" id="UP000199161"/>
    </source>
</evidence>
<dbReference type="InterPro" id="IPR017853">
    <property type="entry name" value="GH"/>
</dbReference>
<dbReference type="Pfam" id="PF00128">
    <property type="entry name" value="Alpha-amylase"/>
    <property type="match status" value="1"/>
</dbReference>
<evidence type="ECO:0000256" key="1">
    <source>
        <dbReference type="SAM" id="MobiDB-lite"/>
    </source>
</evidence>
<keyword evidence="4" id="KW-1185">Reference proteome</keyword>
<evidence type="ECO:0000313" key="3">
    <source>
        <dbReference type="EMBL" id="SFC62645.1"/>
    </source>
</evidence>
<dbReference type="EMBL" id="FOKW01000012">
    <property type="protein sequence ID" value="SFC62645.1"/>
    <property type="molecule type" value="Genomic_DNA"/>
</dbReference>
<feature type="region of interest" description="Disordered" evidence="1">
    <location>
        <begin position="115"/>
        <end position="141"/>
    </location>
</feature>
<accession>A0A1I1KPZ0</accession>
<dbReference type="RefSeq" id="WP_245758110.1">
    <property type="nucleotide sequence ID" value="NZ_FOKW01000012.1"/>
</dbReference>
<protein>
    <submittedName>
        <fullName evidence="3">Oligo-1,6-glucosidase</fullName>
    </submittedName>
</protein>
<feature type="region of interest" description="Disordered" evidence="1">
    <location>
        <begin position="44"/>
        <end position="76"/>
    </location>
</feature>
<feature type="domain" description="Glycosyl hydrolase family 13 catalytic" evidence="2">
    <location>
        <begin position="31"/>
        <end position="106"/>
    </location>
</feature>
<dbReference type="Gene3D" id="3.20.20.80">
    <property type="entry name" value="Glycosidases"/>
    <property type="match status" value="1"/>
</dbReference>
<dbReference type="GO" id="GO:0005975">
    <property type="term" value="P:carbohydrate metabolic process"/>
    <property type="evidence" value="ECO:0007669"/>
    <property type="project" value="InterPro"/>
</dbReference>
<organism evidence="3 4">
    <name type="scientific">Natronobacterium haloterrestre</name>
    <name type="common">Halobiforma haloterrestris</name>
    <dbReference type="NCBI Taxonomy" id="148448"/>
    <lineage>
        <taxon>Archaea</taxon>
        <taxon>Methanobacteriati</taxon>
        <taxon>Methanobacteriota</taxon>
        <taxon>Stenosarchaea group</taxon>
        <taxon>Halobacteria</taxon>
        <taxon>Halobacteriales</taxon>
        <taxon>Natrialbaceae</taxon>
        <taxon>Natronobacterium</taxon>
    </lineage>
</organism>
<dbReference type="Proteomes" id="UP000199161">
    <property type="component" value="Unassembled WGS sequence"/>
</dbReference>
<sequence length="141" mass="15876">MTNTTFETPDEIRDVEAANFVEAVLESGEYDSYEEVRSVVEARSRDNARTPMQWSDEPHAGFTGEEGDGEPWLPVNDDYESVNVAAARADGDSIWHYYRELIDLREPGRLRLRRLRTAGAGPPRGVRVPADARGRDAGRRL</sequence>
<evidence type="ECO:0000259" key="2">
    <source>
        <dbReference type="Pfam" id="PF00128"/>
    </source>
</evidence>
<proteinExistence type="predicted"/>
<dbReference type="AlphaFoldDB" id="A0A1I1KPZ0"/>
<reference evidence="4" key="1">
    <citation type="submission" date="2016-10" db="EMBL/GenBank/DDBJ databases">
        <authorList>
            <person name="Varghese N."/>
            <person name="Submissions S."/>
        </authorList>
    </citation>
    <scope>NUCLEOTIDE SEQUENCE [LARGE SCALE GENOMIC DNA]</scope>
    <source>
        <strain evidence="4">DSM 13078</strain>
    </source>
</reference>
<gene>
    <name evidence="3" type="ORF">SAMN05444422_11278</name>
</gene>
<dbReference type="InterPro" id="IPR006047">
    <property type="entry name" value="GH13_cat_dom"/>
</dbReference>
<name>A0A1I1KPZ0_NATHA</name>
<dbReference type="SUPFAM" id="SSF51445">
    <property type="entry name" value="(Trans)glycosidases"/>
    <property type="match status" value="1"/>
</dbReference>